<dbReference type="GO" id="GO:0005524">
    <property type="term" value="F:ATP binding"/>
    <property type="evidence" value="ECO:0007669"/>
    <property type="project" value="UniProtKB-KW"/>
</dbReference>
<dbReference type="PROSITE" id="PS51833">
    <property type="entry name" value="HDOD"/>
    <property type="match status" value="1"/>
</dbReference>
<dbReference type="InterPro" id="IPR011009">
    <property type="entry name" value="Kinase-like_dom_sf"/>
</dbReference>
<reference evidence="7" key="1">
    <citation type="submission" date="2009-08" db="EMBL/GenBank/DDBJ databases">
        <authorList>
            <consortium name="US DOE Joint Genome Institute"/>
            <person name="Lucas S."/>
            <person name="Copeland A."/>
            <person name="Lapidus A."/>
            <person name="Glavina del Rio T."/>
            <person name="Dalin E."/>
            <person name="Tice H."/>
            <person name="Bruce D."/>
            <person name="Barry K."/>
            <person name="Pitluck S."/>
            <person name="Lowry S."/>
            <person name="Larimer F."/>
            <person name="Land M."/>
            <person name="Hauser L."/>
            <person name="Kyrpides N."/>
            <person name="Ivanova N."/>
            <person name="McMahon K.D."/>
            <person name="Hugenholtz P."/>
        </authorList>
    </citation>
    <scope>NUCLEOTIDE SEQUENCE</scope>
    <source>
        <strain evidence="7">UW-1</strain>
    </source>
</reference>
<dbReference type="PROSITE" id="PS50011">
    <property type="entry name" value="PROTEIN_KINASE_DOM"/>
    <property type="match status" value="1"/>
</dbReference>
<evidence type="ECO:0000256" key="1">
    <source>
        <dbReference type="ARBA" id="ARBA00022679"/>
    </source>
</evidence>
<evidence type="ECO:0000259" key="6">
    <source>
        <dbReference type="PROSITE" id="PS51833"/>
    </source>
</evidence>
<dbReference type="PANTHER" id="PTHR43289">
    <property type="entry name" value="MITOGEN-ACTIVATED PROTEIN KINASE KINASE KINASE 20-RELATED"/>
    <property type="match status" value="1"/>
</dbReference>
<proteinExistence type="predicted"/>
<sequence length="815" mass="89622">MRFSGGWSHTVSKRVGRFEIIRELGRGAQSVVYLARDPHLQRQVAIKTLHFSRPDARQNRQLLEEARVVSQLRHPSIVPIFEAAEEQGDLYLVFQYVPGKNLAEYLQLSAGLTPARAIAIMQPILDALAHAHAAGIIHRDLKPSNILIDDDGVPRVMDFGIATRAEGLATDGGQLVGTPAYMAPEYILQRTSSERSDIFAAGLVLYELLSGQRALPGSDIKQVMRQIAGEDIKLPPAASAALDERLVHLLYRALARDPQERYVSAVQMREALDDFLSPESPAPSADGRQSTIEFLLRRMRHKSDFPALSESVGAINRITSSETQSISDVSNTILKDFSLTNKILRMVNSAYYRQAGGGNISTVSRAVVVLGLDAVRNIAITVMLFDHLQNKTNSNQLKDEFVRANLAAILAKDIGSKISVRAENEQVFICAMFHNLGRLLSQYYFPEESAEIRRLMQQKSCSEDAAALQVLGISHEDLGIAIAQTWGFPRLIVNSMRKLPAGSIRRPTNSEESLRAVSALSNELCTLVAEATPEQQQRELRRLVTRFAEVAPLNEPDLRRTLERSFEQVSQFAATIHLNLQQTRFGRQIRAWGGATVIASVDAIDATHVDGLAGAVLSDVGPDTEADDPLADGGRGDVLLQAVAASSEVILLAGIQDVSNALVSDFKLNDVLRIILETMYRAKGFKNVILCIRDGRSNTMLGRFGFGPNAQEIARRFRFSLVFAPDIFHAALANGVDILISDTNDPKIAARIPSWFRQAVDAETFVVFPLCLKSNPVAMIYADCAHAGEIVISEKELSLLRTLRNQAVLAVKQSI</sequence>
<dbReference type="InterPro" id="IPR013976">
    <property type="entry name" value="HDOD"/>
</dbReference>
<evidence type="ECO:0000259" key="5">
    <source>
        <dbReference type="PROSITE" id="PS50011"/>
    </source>
</evidence>
<evidence type="ECO:0000256" key="2">
    <source>
        <dbReference type="ARBA" id="ARBA00022741"/>
    </source>
</evidence>
<dbReference type="PROSITE" id="PS00108">
    <property type="entry name" value="PROTEIN_KINASE_ST"/>
    <property type="match status" value="1"/>
</dbReference>
<dbReference type="eggNOG" id="COG1639">
    <property type="taxonomic scope" value="Bacteria"/>
</dbReference>
<keyword evidence="7" id="KW-0723">Serine/threonine-protein kinase</keyword>
<dbReference type="Pfam" id="PF08668">
    <property type="entry name" value="HDOD"/>
    <property type="match status" value="1"/>
</dbReference>
<dbReference type="HOGENOM" id="CLU_018569_0_0_4"/>
<evidence type="ECO:0000256" key="3">
    <source>
        <dbReference type="ARBA" id="ARBA00022777"/>
    </source>
</evidence>
<name>C7RM96_ACCRE</name>
<protein>
    <submittedName>
        <fullName evidence="7">Serine/threonine protein kinase</fullName>
    </submittedName>
</protein>
<keyword evidence="2" id="KW-0547">Nucleotide-binding</keyword>
<accession>C7RM96</accession>
<dbReference type="Gene3D" id="3.30.200.20">
    <property type="entry name" value="Phosphorylase Kinase, domain 1"/>
    <property type="match status" value="1"/>
</dbReference>
<feature type="domain" description="Protein kinase" evidence="5">
    <location>
        <begin position="18"/>
        <end position="276"/>
    </location>
</feature>
<reference evidence="7" key="2">
    <citation type="submission" date="2009-09" db="EMBL/GenBank/DDBJ databases">
        <title>Complete sequence of chromosome of Candidatus Accumulibacter phosphatis clade IIA str. UW-1.</title>
        <authorList>
            <consortium name="US DOE Joint Genome Institute"/>
            <person name="Martin H.G."/>
            <person name="Ivanova N."/>
            <person name="Kunin V."/>
            <person name="Warnecke F."/>
            <person name="Barry K."/>
            <person name="He S."/>
            <person name="Salamov A."/>
            <person name="Szeto E."/>
            <person name="Dalin E."/>
            <person name="Pangilinan J.L."/>
            <person name="Lapidus A."/>
            <person name="Lowry S."/>
            <person name="Kyrpides N.C."/>
            <person name="McMahon K.D."/>
            <person name="Hugenholtz P."/>
        </authorList>
    </citation>
    <scope>NUCLEOTIDE SEQUENCE [LARGE SCALE GENOMIC DNA]</scope>
    <source>
        <strain evidence="7">UW-1</strain>
    </source>
</reference>
<dbReference type="AlphaFoldDB" id="C7RM96"/>
<dbReference type="Gene3D" id="1.10.3210.10">
    <property type="entry name" value="Hypothetical protein af1432"/>
    <property type="match status" value="1"/>
</dbReference>
<dbReference type="InterPro" id="IPR000719">
    <property type="entry name" value="Prot_kinase_dom"/>
</dbReference>
<dbReference type="GO" id="GO:0004674">
    <property type="term" value="F:protein serine/threonine kinase activity"/>
    <property type="evidence" value="ECO:0007669"/>
    <property type="project" value="UniProtKB-KW"/>
</dbReference>
<dbReference type="eggNOG" id="COG2203">
    <property type="taxonomic scope" value="Bacteria"/>
</dbReference>
<dbReference type="EMBL" id="CP001715">
    <property type="protein sequence ID" value="ACV37174.1"/>
    <property type="molecule type" value="Genomic_DNA"/>
</dbReference>
<keyword evidence="3 7" id="KW-0418">Kinase</keyword>
<dbReference type="SMART" id="SM00220">
    <property type="entry name" value="S_TKc"/>
    <property type="match status" value="1"/>
</dbReference>
<dbReference type="Gene3D" id="1.10.510.10">
    <property type="entry name" value="Transferase(Phosphotransferase) domain 1"/>
    <property type="match status" value="1"/>
</dbReference>
<dbReference type="KEGG" id="app:CAP2UW1_3924"/>
<dbReference type="CDD" id="cd14014">
    <property type="entry name" value="STKc_PknB_like"/>
    <property type="match status" value="1"/>
</dbReference>
<dbReference type="Gene3D" id="3.30.450.40">
    <property type="match status" value="1"/>
</dbReference>
<feature type="domain" description="HDOD" evidence="6">
    <location>
        <begin position="305"/>
        <end position="502"/>
    </location>
</feature>
<dbReference type="InterPro" id="IPR029016">
    <property type="entry name" value="GAF-like_dom_sf"/>
</dbReference>
<evidence type="ECO:0000313" key="7">
    <source>
        <dbReference type="EMBL" id="ACV37174.1"/>
    </source>
</evidence>
<dbReference type="Pfam" id="PF00069">
    <property type="entry name" value="Pkinase"/>
    <property type="match status" value="1"/>
</dbReference>
<dbReference type="PANTHER" id="PTHR43289:SF6">
    <property type="entry name" value="SERINE_THREONINE-PROTEIN KINASE NEKL-3"/>
    <property type="match status" value="1"/>
</dbReference>
<dbReference type="STRING" id="522306.CAP2UW1_3924"/>
<evidence type="ECO:0000256" key="4">
    <source>
        <dbReference type="ARBA" id="ARBA00022840"/>
    </source>
</evidence>
<dbReference type="InterPro" id="IPR008271">
    <property type="entry name" value="Ser/Thr_kinase_AS"/>
</dbReference>
<dbReference type="SUPFAM" id="SSF55781">
    <property type="entry name" value="GAF domain-like"/>
    <property type="match status" value="1"/>
</dbReference>
<keyword evidence="1" id="KW-0808">Transferase</keyword>
<gene>
    <name evidence="7" type="ordered locus">CAP2UW1_3924</name>
</gene>
<keyword evidence="4" id="KW-0067">ATP-binding</keyword>
<dbReference type="eggNOG" id="COG0515">
    <property type="taxonomic scope" value="Bacteria"/>
</dbReference>
<dbReference type="SUPFAM" id="SSF56112">
    <property type="entry name" value="Protein kinase-like (PK-like)"/>
    <property type="match status" value="1"/>
</dbReference>
<organism evidence="7">
    <name type="scientific">Accumulibacter regalis</name>
    <dbReference type="NCBI Taxonomy" id="522306"/>
    <lineage>
        <taxon>Bacteria</taxon>
        <taxon>Pseudomonadati</taxon>
        <taxon>Pseudomonadota</taxon>
        <taxon>Betaproteobacteria</taxon>
        <taxon>Candidatus Accumulibacter</taxon>
    </lineage>
</organism>
<dbReference type="SUPFAM" id="SSF109604">
    <property type="entry name" value="HD-domain/PDEase-like"/>
    <property type="match status" value="1"/>
</dbReference>